<dbReference type="PROSITE" id="PS50113">
    <property type="entry name" value="PAC"/>
    <property type="match status" value="1"/>
</dbReference>
<dbReference type="Pfam" id="PF25601">
    <property type="entry name" value="AAA_lid_14"/>
    <property type="match status" value="1"/>
</dbReference>
<dbReference type="PROSITE" id="PS50112">
    <property type="entry name" value="PAS"/>
    <property type="match status" value="1"/>
</dbReference>
<dbReference type="Proteomes" id="UP000824159">
    <property type="component" value="Unassembled WGS sequence"/>
</dbReference>
<organism evidence="9 10">
    <name type="scientific">Candidatus Allocopromorpha excrementavium</name>
    <dbReference type="NCBI Taxonomy" id="2840741"/>
    <lineage>
        <taxon>Bacteria</taxon>
        <taxon>Bacillati</taxon>
        <taxon>Bacillota</taxon>
        <taxon>Clostridia</taxon>
        <taxon>Eubacteriales</taxon>
        <taxon>Eubacteriaceae</taxon>
        <taxon>Eubacteriaceae incertae sedis</taxon>
        <taxon>Candidatus Allocopromorpha</taxon>
    </lineage>
</organism>
<evidence type="ECO:0000256" key="3">
    <source>
        <dbReference type="ARBA" id="ARBA00023015"/>
    </source>
</evidence>
<dbReference type="GO" id="GO:0005524">
    <property type="term" value="F:ATP binding"/>
    <property type="evidence" value="ECO:0007669"/>
    <property type="project" value="UniProtKB-KW"/>
</dbReference>
<dbReference type="InterPro" id="IPR025662">
    <property type="entry name" value="Sigma_54_int_dom_ATP-bd_1"/>
</dbReference>
<sequence>MISKKFMIDYIEFFSPDAEKDEKTLEILSNFTDPYIEAANMAVLAIDKDRKIVMVNNLAAGLFEISEASLLDKNVKDVLPESPLTNITYQNYQSLPKQFQMNGKTLYTERSPIFHNDKIIALVSFFHDITNNVNTNERLNQAYKNELFLNEIIDNSYDGIYITNREGKTILVNKSYERISGIKRSLLIGEYMQNLVEQGVISTSITKDVVESKRSITRTQTNANDKEVIITGTPVFDEFGNVRHVITNVRDITELITLNNKLQAEINRADLYQKQLLNESSDKNIVYGSREFENVLNIAKKISKMDSTVLVLGETGVGKEIIAQYIHKQSNRSNKPYIKINCGAIPQNLLESELFGYVPGAFTGASSKGKLGLFELADTGTLFLDEIGELPINLQAALLRVLQDGEVTRIGGSKSKKVDVRIITATNRDLEEMIENGTFRSDLYYRLNVVSVNIPPLRERKADIPLLAEKTIKDLNRKYKVEKALSPNFINFLMEKDWPGNIRELKNFIEKQFVLSDDNIIDNPSSYTSVKNYDKSKHKKNIEDDADELPTYAEAKEAMERDLFRRAIKKGKSTYKAAALLSMSQPTFFRKYKELFPDGIKD</sequence>
<evidence type="ECO:0000259" key="8">
    <source>
        <dbReference type="PROSITE" id="PS50113"/>
    </source>
</evidence>
<evidence type="ECO:0000256" key="5">
    <source>
        <dbReference type="ARBA" id="ARBA00023163"/>
    </source>
</evidence>
<dbReference type="SMART" id="SM00091">
    <property type="entry name" value="PAS"/>
    <property type="match status" value="2"/>
</dbReference>
<keyword evidence="3" id="KW-0805">Transcription regulation</keyword>
<dbReference type="Gene3D" id="3.40.50.300">
    <property type="entry name" value="P-loop containing nucleotide triphosphate hydrolases"/>
    <property type="match status" value="1"/>
</dbReference>
<reference evidence="9" key="1">
    <citation type="submission" date="2020-10" db="EMBL/GenBank/DDBJ databases">
        <authorList>
            <person name="Gilroy R."/>
        </authorList>
    </citation>
    <scope>NUCLEOTIDE SEQUENCE</scope>
    <source>
        <strain evidence="9">CHK176-22527</strain>
    </source>
</reference>
<dbReference type="Pfam" id="PF13426">
    <property type="entry name" value="PAS_9"/>
    <property type="match status" value="1"/>
</dbReference>
<dbReference type="EMBL" id="DVLX01000064">
    <property type="protein sequence ID" value="HIT99631.1"/>
    <property type="molecule type" value="Genomic_DNA"/>
</dbReference>
<dbReference type="InterPro" id="IPR000014">
    <property type="entry name" value="PAS"/>
</dbReference>
<evidence type="ECO:0000313" key="10">
    <source>
        <dbReference type="Proteomes" id="UP000824159"/>
    </source>
</evidence>
<dbReference type="SUPFAM" id="SSF52540">
    <property type="entry name" value="P-loop containing nucleoside triphosphate hydrolases"/>
    <property type="match status" value="1"/>
</dbReference>
<dbReference type="PANTHER" id="PTHR32071">
    <property type="entry name" value="TRANSCRIPTIONAL REGULATORY PROTEIN"/>
    <property type="match status" value="1"/>
</dbReference>
<dbReference type="InterPro" id="IPR025944">
    <property type="entry name" value="Sigma_54_int_dom_CS"/>
</dbReference>
<feature type="domain" description="PAC" evidence="8">
    <location>
        <begin position="210"/>
        <end position="264"/>
    </location>
</feature>
<dbReference type="InterPro" id="IPR000700">
    <property type="entry name" value="PAS-assoc_C"/>
</dbReference>
<dbReference type="NCBIfam" id="TIGR00229">
    <property type="entry name" value="sensory_box"/>
    <property type="match status" value="1"/>
</dbReference>
<keyword evidence="5" id="KW-0804">Transcription</keyword>
<dbReference type="InterPro" id="IPR058031">
    <property type="entry name" value="AAA_lid_NorR"/>
</dbReference>
<protein>
    <submittedName>
        <fullName evidence="9">Sigma 54-interacting transcriptional regulator</fullName>
    </submittedName>
</protein>
<dbReference type="Gene3D" id="1.10.8.60">
    <property type="match status" value="1"/>
</dbReference>
<name>A0A9D1HCR2_9FIRM</name>
<evidence type="ECO:0000259" key="7">
    <source>
        <dbReference type="PROSITE" id="PS50112"/>
    </source>
</evidence>
<evidence type="ECO:0000256" key="4">
    <source>
        <dbReference type="ARBA" id="ARBA00023125"/>
    </source>
</evidence>
<dbReference type="PROSITE" id="PS50045">
    <property type="entry name" value="SIGMA54_INTERACT_4"/>
    <property type="match status" value="1"/>
</dbReference>
<dbReference type="GO" id="GO:0003677">
    <property type="term" value="F:DNA binding"/>
    <property type="evidence" value="ECO:0007669"/>
    <property type="project" value="UniProtKB-KW"/>
</dbReference>
<comment type="caution">
    <text evidence="9">The sequence shown here is derived from an EMBL/GenBank/DDBJ whole genome shotgun (WGS) entry which is preliminary data.</text>
</comment>
<dbReference type="CDD" id="cd00009">
    <property type="entry name" value="AAA"/>
    <property type="match status" value="1"/>
</dbReference>
<keyword evidence="4" id="KW-0238">DNA-binding</keyword>
<evidence type="ECO:0000256" key="1">
    <source>
        <dbReference type="ARBA" id="ARBA00022741"/>
    </source>
</evidence>
<reference evidence="9" key="2">
    <citation type="journal article" date="2021" name="PeerJ">
        <title>Extensive microbial diversity within the chicken gut microbiome revealed by metagenomics and culture.</title>
        <authorList>
            <person name="Gilroy R."/>
            <person name="Ravi A."/>
            <person name="Getino M."/>
            <person name="Pursley I."/>
            <person name="Horton D.L."/>
            <person name="Alikhan N.F."/>
            <person name="Baker D."/>
            <person name="Gharbi K."/>
            <person name="Hall N."/>
            <person name="Watson M."/>
            <person name="Adriaenssens E.M."/>
            <person name="Foster-Nyarko E."/>
            <person name="Jarju S."/>
            <person name="Secka A."/>
            <person name="Antonio M."/>
            <person name="Oren A."/>
            <person name="Chaudhuri R.R."/>
            <person name="La Ragione R."/>
            <person name="Hildebrand F."/>
            <person name="Pallen M.J."/>
        </authorList>
    </citation>
    <scope>NUCLEOTIDE SEQUENCE</scope>
    <source>
        <strain evidence="9">CHK176-22527</strain>
    </source>
</reference>
<proteinExistence type="predicted"/>
<dbReference type="InterPro" id="IPR002078">
    <property type="entry name" value="Sigma_54_int"/>
</dbReference>
<dbReference type="InterPro" id="IPR025943">
    <property type="entry name" value="Sigma_54_int_dom_ATP-bd_2"/>
</dbReference>
<evidence type="ECO:0000256" key="2">
    <source>
        <dbReference type="ARBA" id="ARBA00022840"/>
    </source>
</evidence>
<dbReference type="InterPro" id="IPR035965">
    <property type="entry name" value="PAS-like_dom_sf"/>
</dbReference>
<dbReference type="Gene3D" id="3.30.450.20">
    <property type="entry name" value="PAS domain"/>
    <property type="match status" value="2"/>
</dbReference>
<dbReference type="PANTHER" id="PTHR32071:SF57">
    <property type="entry name" value="C4-DICARBOXYLATE TRANSPORT TRANSCRIPTIONAL REGULATORY PROTEIN DCTD"/>
    <property type="match status" value="1"/>
</dbReference>
<evidence type="ECO:0000259" key="6">
    <source>
        <dbReference type="PROSITE" id="PS50045"/>
    </source>
</evidence>
<keyword evidence="2" id="KW-0067">ATP-binding</keyword>
<dbReference type="CDD" id="cd00130">
    <property type="entry name" value="PAS"/>
    <property type="match status" value="2"/>
</dbReference>
<dbReference type="GO" id="GO:0006355">
    <property type="term" value="P:regulation of DNA-templated transcription"/>
    <property type="evidence" value="ECO:0007669"/>
    <property type="project" value="InterPro"/>
</dbReference>
<dbReference type="InterPro" id="IPR027417">
    <property type="entry name" value="P-loop_NTPase"/>
</dbReference>
<keyword evidence="1" id="KW-0547">Nucleotide-binding</keyword>
<dbReference type="PROSITE" id="PS00688">
    <property type="entry name" value="SIGMA54_INTERACT_3"/>
    <property type="match status" value="1"/>
</dbReference>
<dbReference type="SUPFAM" id="SSF55785">
    <property type="entry name" value="PYP-like sensor domain (PAS domain)"/>
    <property type="match status" value="2"/>
</dbReference>
<feature type="domain" description="Sigma-54 factor interaction" evidence="6">
    <location>
        <begin position="285"/>
        <end position="514"/>
    </location>
</feature>
<evidence type="ECO:0000313" key="9">
    <source>
        <dbReference type="EMBL" id="HIT99631.1"/>
    </source>
</evidence>
<dbReference type="SMART" id="SM00382">
    <property type="entry name" value="AAA"/>
    <property type="match status" value="1"/>
</dbReference>
<dbReference type="PROSITE" id="PS00675">
    <property type="entry name" value="SIGMA54_INTERACT_1"/>
    <property type="match status" value="1"/>
</dbReference>
<dbReference type="FunFam" id="3.40.50.300:FF:000006">
    <property type="entry name" value="DNA-binding transcriptional regulator NtrC"/>
    <property type="match status" value="1"/>
</dbReference>
<dbReference type="Pfam" id="PF00158">
    <property type="entry name" value="Sigma54_activat"/>
    <property type="match status" value="1"/>
</dbReference>
<dbReference type="AlphaFoldDB" id="A0A9D1HCR2"/>
<dbReference type="InterPro" id="IPR003593">
    <property type="entry name" value="AAA+_ATPase"/>
</dbReference>
<feature type="domain" description="PAS" evidence="7">
    <location>
        <begin position="145"/>
        <end position="190"/>
    </location>
</feature>
<dbReference type="PROSITE" id="PS00676">
    <property type="entry name" value="SIGMA54_INTERACT_2"/>
    <property type="match status" value="1"/>
</dbReference>
<gene>
    <name evidence="9" type="ORF">IAD12_05200</name>
</gene>
<dbReference type="Gene3D" id="1.10.10.60">
    <property type="entry name" value="Homeodomain-like"/>
    <property type="match status" value="1"/>
</dbReference>
<accession>A0A9D1HCR2</accession>